<organism evidence="2 3">
    <name type="scientific">Azospirillum griseum</name>
    <dbReference type="NCBI Taxonomy" id="2496639"/>
    <lineage>
        <taxon>Bacteria</taxon>
        <taxon>Pseudomonadati</taxon>
        <taxon>Pseudomonadota</taxon>
        <taxon>Alphaproteobacteria</taxon>
        <taxon>Rhodospirillales</taxon>
        <taxon>Azospirillaceae</taxon>
        <taxon>Azospirillum</taxon>
    </lineage>
</organism>
<dbReference type="Proteomes" id="UP000277007">
    <property type="component" value="Unassembled WGS sequence"/>
</dbReference>
<reference evidence="2 3" key="1">
    <citation type="submission" date="2018-12" db="EMBL/GenBank/DDBJ databases">
        <authorList>
            <person name="Yang Y."/>
        </authorList>
    </citation>
    <scope>NUCLEOTIDE SEQUENCE [LARGE SCALE GENOMIC DNA]</scope>
    <source>
        <strain evidence="2 3">L-25-5w-1</strain>
    </source>
</reference>
<gene>
    <name evidence="2" type="ORF">EJ903_22645</name>
</gene>
<dbReference type="InterPro" id="IPR010997">
    <property type="entry name" value="HRDC-like_sf"/>
</dbReference>
<dbReference type="GO" id="GO:0000166">
    <property type="term" value="F:nucleotide binding"/>
    <property type="evidence" value="ECO:0007669"/>
    <property type="project" value="InterPro"/>
</dbReference>
<sequence length="163" mass="17498">MQLRFFTIPVHGGDEAAEALNRFLGGHRILAIDRSFVQDGGNSAWSLCVSFEPADGGGRPASGGKRAAKLDYREVLNEQDFALFARLRALRKELAEAEGVPAYALFTNDQLAAMVQRQVQSRAGLLEIDGVGEARVEKYGARFLALLRPTATAPLEPPGGGTA</sequence>
<dbReference type="AlphaFoldDB" id="A0A431VBA1"/>
<proteinExistence type="predicted"/>
<dbReference type="GO" id="GO:0003676">
    <property type="term" value="F:nucleic acid binding"/>
    <property type="evidence" value="ECO:0007669"/>
    <property type="project" value="InterPro"/>
</dbReference>
<dbReference type="InterPro" id="IPR002121">
    <property type="entry name" value="HRDC_dom"/>
</dbReference>
<dbReference type="RefSeq" id="WP_126619739.1">
    <property type="nucleotide sequence ID" value="NZ_JBHUCY010000014.1"/>
</dbReference>
<dbReference type="EMBL" id="RXMA01000032">
    <property type="protein sequence ID" value="RTR15686.1"/>
    <property type="molecule type" value="Genomic_DNA"/>
</dbReference>
<dbReference type="Gene3D" id="1.10.150.80">
    <property type="entry name" value="HRDC domain"/>
    <property type="match status" value="1"/>
</dbReference>
<comment type="caution">
    <text evidence="2">The sequence shown here is derived from an EMBL/GenBank/DDBJ whole genome shotgun (WGS) entry which is preliminary data.</text>
</comment>
<protein>
    <recommendedName>
        <fullName evidence="1">HRDC domain-containing protein</fullName>
    </recommendedName>
</protein>
<keyword evidence="3" id="KW-1185">Reference proteome</keyword>
<dbReference type="Pfam" id="PF00570">
    <property type="entry name" value="HRDC"/>
    <property type="match status" value="1"/>
</dbReference>
<dbReference type="PROSITE" id="PS50967">
    <property type="entry name" value="HRDC"/>
    <property type="match status" value="1"/>
</dbReference>
<name>A0A431VBA1_9PROT</name>
<accession>A0A431VBA1</accession>
<dbReference type="OrthoDB" id="1494766at2"/>
<evidence type="ECO:0000259" key="1">
    <source>
        <dbReference type="PROSITE" id="PS50967"/>
    </source>
</evidence>
<evidence type="ECO:0000313" key="3">
    <source>
        <dbReference type="Proteomes" id="UP000277007"/>
    </source>
</evidence>
<evidence type="ECO:0000313" key="2">
    <source>
        <dbReference type="EMBL" id="RTR15686.1"/>
    </source>
</evidence>
<dbReference type="SUPFAM" id="SSF47819">
    <property type="entry name" value="HRDC-like"/>
    <property type="match status" value="1"/>
</dbReference>
<dbReference type="SMART" id="SM00341">
    <property type="entry name" value="HRDC"/>
    <property type="match status" value="1"/>
</dbReference>
<dbReference type="InterPro" id="IPR044876">
    <property type="entry name" value="HRDC_dom_sf"/>
</dbReference>
<feature type="domain" description="HRDC" evidence="1">
    <location>
        <begin position="77"/>
        <end position="157"/>
    </location>
</feature>